<evidence type="ECO:0000313" key="9">
    <source>
        <dbReference type="Proteomes" id="UP000287547"/>
    </source>
</evidence>
<dbReference type="Gene3D" id="3.30.300.30">
    <property type="match status" value="2"/>
</dbReference>
<evidence type="ECO:0000256" key="2">
    <source>
        <dbReference type="ARBA" id="ARBA00006432"/>
    </source>
</evidence>
<dbReference type="InterPro" id="IPR020845">
    <property type="entry name" value="AMP-binding_CS"/>
</dbReference>
<dbReference type="Gene3D" id="3.40.50.12780">
    <property type="entry name" value="N-terminal domain of ligase-like"/>
    <property type="match status" value="1"/>
</dbReference>
<dbReference type="InterPro" id="IPR000873">
    <property type="entry name" value="AMP-dep_synth/lig_dom"/>
</dbReference>
<organism evidence="8 9">
    <name type="scientific">Kibdelosporangium aridum</name>
    <dbReference type="NCBI Taxonomy" id="2030"/>
    <lineage>
        <taxon>Bacteria</taxon>
        <taxon>Bacillati</taxon>
        <taxon>Actinomycetota</taxon>
        <taxon>Actinomycetes</taxon>
        <taxon>Pseudonocardiales</taxon>
        <taxon>Pseudonocardiaceae</taxon>
        <taxon>Kibdelosporangium</taxon>
    </lineage>
</organism>
<reference evidence="8 9" key="1">
    <citation type="submission" date="2018-05" db="EMBL/GenBank/DDBJ databases">
        <title>Evolution of GPA BGCs.</title>
        <authorList>
            <person name="Waglechner N."/>
            <person name="Wright G.D."/>
        </authorList>
    </citation>
    <scope>NUCLEOTIDE SEQUENCE [LARGE SCALE GENOMIC DNA]</scope>
    <source>
        <strain evidence="8 9">A82846</strain>
    </source>
</reference>
<proteinExistence type="inferred from homology"/>
<dbReference type="Gene3D" id="3.30.559.10">
    <property type="entry name" value="Chloramphenicol acetyltransferase-like domain"/>
    <property type="match status" value="3"/>
</dbReference>
<dbReference type="GO" id="GO:0043041">
    <property type="term" value="P:amino acid activation for nonribosomal peptide biosynthetic process"/>
    <property type="evidence" value="ECO:0007669"/>
    <property type="project" value="TreeGrafter"/>
</dbReference>
<feature type="domain" description="Carrier" evidence="7">
    <location>
        <begin position="2420"/>
        <end position="2495"/>
    </location>
</feature>
<feature type="domain" description="Carrier" evidence="7">
    <location>
        <begin position="499"/>
        <end position="574"/>
    </location>
</feature>
<dbReference type="FunFam" id="1.10.1200.10:FF:000005">
    <property type="entry name" value="Nonribosomal peptide synthetase 1"/>
    <property type="match status" value="2"/>
</dbReference>
<dbReference type="NCBIfam" id="TIGR01720">
    <property type="entry name" value="NRPS-para261"/>
    <property type="match status" value="1"/>
</dbReference>
<dbReference type="SMART" id="SM00823">
    <property type="entry name" value="PKS_PP"/>
    <property type="match status" value="3"/>
</dbReference>
<keyword evidence="6" id="KW-0045">Antibiotic biosynthesis</keyword>
<dbReference type="Gene3D" id="1.10.1200.10">
    <property type="entry name" value="ACP-like"/>
    <property type="match status" value="3"/>
</dbReference>
<dbReference type="CDD" id="cd17652">
    <property type="entry name" value="A_NRPS_CmdD_like"/>
    <property type="match status" value="1"/>
</dbReference>
<evidence type="ECO:0000313" key="8">
    <source>
        <dbReference type="EMBL" id="RSM80438.1"/>
    </source>
</evidence>
<dbReference type="CDD" id="cd19534">
    <property type="entry name" value="E_NRPS"/>
    <property type="match status" value="1"/>
</dbReference>
<keyword evidence="4" id="KW-0597">Phosphoprotein</keyword>
<dbReference type="GO" id="GO:0017000">
    <property type="term" value="P:antibiotic biosynthetic process"/>
    <property type="evidence" value="ECO:0007669"/>
    <property type="project" value="UniProtKB-KW"/>
</dbReference>
<dbReference type="Pfam" id="PF00668">
    <property type="entry name" value="Condensation"/>
    <property type="match status" value="3"/>
</dbReference>
<dbReference type="SUPFAM" id="SSF52777">
    <property type="entry name" value="CoA-dependent acyltransferases"/>
    <property type="match status" value="6"/>
</dbReference>
<evidence type="ECO:0000256" key="6">
    <source>
        <dbReference type="ARBA" id="ARBA00023194"/>
    </source>
</evidence>
<comment type="similarity">
    <text evidence="2">Belongs to the ATP-dependent AMP-binding enzyme family.</text>
</comment>
<dbReference type="EMBL" id="QHKI01000029">
    <property type="protein sequence ID" value="RSM80438.1"/>
    <property type="molecule type" value="Genomic_DNA"/>
</dbReference>
<dbReference type="Pfam" id="PF13193">
    <property type="entry name" value="AMP-binding_C"/>
    <property type="match status" value="2"/>
</dbReference>
<protein>
    <submittedName>
        <fullName evidence="8">Non-ribosomal peptide synthetase</fullName>
    </submittedName>
</protein>
<evidence type="ECO:0000256" key="4">
    <source>
        <dbReference type="ARBA" id="ARBA00022553"/>
    </source>
</evidence>
<dbReference type="FunFam" id="3.40.50.12780:FF:000012">
    <property type="entry name" value="Non-ribosomal peptide synthetase"/>
    <property type="match status" value="2"/>
</dbReference>
<dbReference type="InterPro" id="IPR006162">
    <property type="entry name" value="Ppantetheine_attach_site"/>
</dbReference>
<evidence type="ECO:0000256" key="1">
    <source>
        <dbReference type="ARBA" id="ARBA00001957"/>
    </source>
</evidence>
<dbReference type="SUPFAM" id="SSF47336">
    <property type="entry name" value="ACP-like"/>
    <property type="match status" value="3"/>
</dbReference>
<name>A0A428Z3E4_KIBAR</name>
<dbReference type="Proteomes" id="UP000287547">
    <property type="component" value="Unassembled WGS sequence"/>
</dbReference>
<dbReference type="Pfam" id="PF00550">
    <property type="entry name" value="PP-binding"/>
    <property type="match status" value="3"/>
</dbReference>
<dbReference type="InterPro" id="IPR010060">
    <property type="entry name" value="NRPS_synth"/>
</dbReference>
<dbReference type="InterPro" id="IPR010071">
    <property type="entry name" value="AA_adenyl_dom"/>
</dbReference>
<keyword evidence="3" id="KW-0596">Phosphopantetheine</keyword>
<evidence type="ECO:0000256" key="5">
    <source>
        <dbReference type="ARBA" id="ARBA00022737"/>
    </source>
</evidence>
<feature type="domain" description="Carrier" evidence="7">
    <location>
        <begin position="1005"/>
        <end position="1079"/>
    </location>
</feature>
<accession>A0A428Z3E4</accession>
<dbReference type="CDD" id="cd19531">
    <property type="entry name" value="LCL_NRPS-like"/>
    <property type="match status" value="1"/>
</dbReference>
<dbReference type="InterPro" id="IPR042099">
    <property type="entry name" value="ANL_N_sf"/>
</dbReference>
<dbReference type="NCBIfam" id="TIGR01733">
    <property type="entry name" value="AA-adenyl-dom"/>
    <property type="match status" value="2"/>
</dbReference>
<dbReference type="FunFam" id="3.30.300.30:FF:000010">
    <property type="entry name" value="Enterobactin synthetase component F"/>
    <property type="match status" value="2"/>
</dbReference>
<dbReference type="GO" id="GO:0005737">
    <property type="term" value="C:cytoplasm"/>
    <property type="evidence" value="ECO:0007669"/>
    <property type="project" value="TreeGrafter"/>
</dbReference>
<dbReference type="CDD" id="cd05930">
    <property type="entry name" value="A_NRPS"/>
    <property type="match status" value="1"/>
</dbReference>
<dbReference type="PROSITE" id="PS50075">
    <property type="entry name" value="CARRIER"/>
    <property type="match status" value="3"/>
</dbReference>
<dbReference type="InterPro" id="IPR009081">
    <property type="entry name" value="PP-bd_ACP"/>
</dbReference>
<dbReference type="GO" id="GO:0031177">
    <property type="term" value="F:phosphopantetheine binding"/>
    <property type="evidence" value="ECO:0007669"/>
    <property type="project" value="InterPro"/>
</dbReference>
<evidence type="ECO:0000259" key="7">
    <source>
        <dbReference type="PROSITE" id="PS50075"/>
    </source>
</evidence>
<dbReference type="InterPro" id="IPR045851">
    <property type="entry name" value="AMP-bd_C_sf"/>
</dbReference>
<dbReference type="GO" id="GO:0003824">
    <property type="term" value="F:catalytic activity"/>
    <property type="evidence" value="ECO:0007669"/>
    <property type="project" value="InterPro"/>
</dbReference>
<evidence type="ECO:0000256" key="3">
    <source>
        <dbReference type="ARBA" id="ARBA00022450"/>
    </source>
</evidence>
<dbReference type="SUPFAM" id="SSF56801">
    <property type="entry name" value="Acetyl-CoA synthetase-like"/>
    <property type="match status" value="2"/>
</dbReference>
<dbReference type="PROSITE" id="PS00012">
    <property type="entry name" value="PHOSPHOPANTETHEINE"/>
    <property type="match status" value="2"/>
</dbReference>
<dbReference type="PANTHER" id="PTHR45527">
    <property type="entry name" value="NONRIBOSOMAL PEPTIDE SYNTHETASE"/>
    <property type="match status" value="1"/>
</dbReference>
<dbReference type="InterPro" id="IPR025110">
    <property type="entry name" value="AMP-bd_C"/>
</dbReference>
<dbReference type="InterPro" id="IPR020806">
    <property type="entry name" value="PKS_PP-bd"/>
</dbReference>
<dbReference type="PANTHER" id="PTHR45527:SF1">
    <property type="entry name" value="FATTY ACID SYNTHASE"/>
    <property type="match status" value="1"/>
</dbReference>
<dbReference type="Gene3D" id="3.40.50.980">
    <property type="match status" value="2"/>
</dbReference>
<dbReference type="Pfam" id="PF00501">
    <property type="entry name" value="AMP-binding"/>
    <property type="match status" value="2"/>
</dbReference>
<dbReference type="Gene3D" id="2.30.38.10">
    <property type="entry name" value="Luciferase, Domain 3"/>
    <property type="match status" value="1"/>
</dbReference>
<dbReference type="GO" id="GO:0008610">
    <property type="term" value="P:lipid biosynthetic process"/>
    <property type="evidence" value="ECO:0007669"/>
    <property type="project" value="UniProtKB-ARBA"/>
</dbReference>
<comment type="cofactor">
    <cofactor evidence="1">
        <name>pantetheine 4'-phosphate</name>
        <dbReference type="ChEBI" id="CHEBI:47942"/>
    </cofactor>
</comment>
<dbReference type="FunFam" id="1.10.1200.10:FF:000016">
    <property type="entry name" value="Non-ribosomal peptide synthase"/>
    <property type="match status" value="1"/>
</dbReference>
<dbReference type="CDD" id="cd19543">
    <property type="entry name" value="DCL_NRPS"/>
    <property type="match status" value="1"/>
</dbReference>
<sequence length="2507" mass="273243">MPLIMLANNAVLGTGEKVHVPALPFPRLFERQAARTPGLPAIRHDDATVTYADLDERANRLAHLLVARGAGPERIVALLLPRSVDIVVAQLAVMKAGAAFLPVDPDYPAERIDMMLADAAPVLTLTRSDLRDPAIDEMPSWPPRVQLAVDHPAYVIYTSGSTGRPKGVVVTHRGLASFSAAEIHKFGVQPGDRVLQFSSPSFDASVLELCMSLPAGAALVVPPPGPLLGEQLAEVLGRARVTHALIPPVALATVPSSLASALPDFRCLIVGGDACDAELVRHWSPGRQMINAYGPTECTVVASWSAPLAPSESAPPIGGPIWNTTAHVLDESLQPVDCGELYVSGIGLARGYLDRPGLTASRFVADPYGPPGGRMYRTGDVVRWTDSGELAFVGRADHQVKIRGFRIEPGEIEAVLRKHPEVDGAVVVARSDQGLKRLVAYVTSTGEPDLRDWVAEVLPEYMVPSAFVVLREFPLSPNGKLDRSALPAPVVEAGPSYAPPRTPVESALARIWAEVLGIDQVGIEDDFGLLGGDSILSSRVLARVRTDLGVELPARAVFDARTVAGLAVLIPAATTAAPIERVARGHVYPLSPAQHRLWVQDELVGAGNNTAIGVRLSGHVDVEKLRSALAALVDRHEILRTTFDTVHGEPVQVIAADSEIPLYISDSVSCIDTELARPFDLRHGPLSRAVLVRLGADEQVLVLCQHHIITDGWSVEALLNELWTLYSGGTDLPSLPIQYADFAVWQRDRDVSGQRAYWQQKLAGMRSLKLPVDHPRAARPGPTGAVHRSRLDADLVQRLTQVGQAHGATLFTTLAAAVKVLLSGWTGERDVAVGSVSSGRTRSELDGVAGFFVNTLVLRSDVDPGVRFADFLAQVRETVLGAFANEDVPFDQLGTDRLQAMVVLQNSMVRPREVAGLRVRPYDLPRPYARFDLVVEFWPRGDEMLLVLEYDTDLFEPSTIERFATWLHDLLDAVVTDPDRLVGELGPGQVVVPQQVVPTSNGYVPARTPTEAKLTEIFANVLGVPRVGVRDNFFELGGDSILAIRVVSQAKQAGITVTAKDIFTRQTVAALATVVTETVAVVHQGPVSGAAPLTPIQRWFFDNHPIDPEHFNQSLVVELIEDYDGEALEKAAAAVIEHHDALRMRFETVDGERIQRNAPDEEQILVGRGIDLASGPLVKAVLIDTTTVLLAVHHLVVDGVSWRILLEDLNTAYQQIVRGEPVDLDPKTTSFLDWSRLLASHDFSADAGYWNAIDDPGPVPVDGTGPNTVASTRSVTTRLTEQETETLLRELPKRYHTQANDVLLSAVGRVLSRWTGRDDVLIDLEGHGREEFGGADLSRTVGWFTTMFPVGLHVPDRTWSDTLKSVKEQLRSVPHNGLSYGVLGPRLRPEISFNYLGRLDWPQGELYRGIGGLDLDASPAHHRFHLIDLVGKVERGCLELTWFYSSNVHTSATMRKLADDLSAALRQIIRTPGSVGRTPSDFPLTRLTQEQIDHIGPTAEDIYPLTPMQAGMVFHDLSEPDEGTYFQQTTFVLGGVTNVMRLAKAWQYIVSQTPVLRSSIVWQGVEEPVQVVREGVTLPVNVLDWSRYSEARRQRALQSLLARDRAEGIDLSKAPLMRITMARLPGDEVRVLWTFHHVLLDGWSIFQVLNDVFARYAGAEVPDRPPFRDYVEWLQGRDERQAEEHWRRVLGDFTAPTPLPYDRVSSRAPRSAAQVPFELDESASSKLYEFAKRHRLTLNTVIQGVWAVLLSRYSGQRDVCFGATVSGRPADLPDGITGILINTLPVRSDVDPSVTVADWLQSLQEAQTENRQFEHLPLSRLQACSGVPGGVELFDSILVFENYPADSLHGLRITDMTAIEATNYSLSATIYPGRTLKIMLGFERDRFDERTIERLAEHLGVLLGQLDPDRRLGDLSILTSNERAQIEAWNDTSYAVPQTTLPEMFQQQAARTPDAVAVRHADGNLTYGELNARANRLARQLIAQGVGPERTVALSLPRTPDLIVAALAVLKAGGGYVPVDPAYPPSRQEMILADAQPVCVLKEVNENCALRCDDDVDVTDRERIEPLRPDHLAYVIHTSGSTGRPKGVMVSHRNAVNLMHWAEREIGNLSHVLASTSLNFDVSVFEIFGPLLSGGSIELVQDLLVLAERPWQGSLASGVPSVFANLLDGPGLRVDADVLVLAGEALPPHVFKALQAAVPDAKVVNAYGPTEATVYSTAWYSDGAQMPTIGRPVMNAKAYVLDSDLRPMPVGAAGELFIGGAGVARGYLGKPGLTANRFLPDPFTSDGARMYQTGDVVRQRPDGTVEYLGRADHQVKVRGFRVEPGEIESVLTGHPSVASAVVVARSDRGRKHIVAYLVPANGHVDIDALRSLTAASLPDYMVPAAFVTLDQLPLNSNGKLDRNALPAPDWNLTVRTDHVAPRSDTEQVVAEIWSSVLGVDRIGIADNFFDLGGDSIQSVLISAKANAAFDISLTPRDVMTAQTVEALAETVEEQILRELERLAAGGE</sequence>
<dbReference type="FunFam" id="2.30.38.10:FF:000001">
    <property type="entry name" value="Non-ribosomal peptide synthetase PvdI"/>
    <property type="match status" value="1"/>
</dbReference>
<dbReference type="GO" id="GO:0072330">
    <property type="term" value="P:monocarboxylic acid biosynthetic process"/>
    <property type="evidence" value="ECO:0007669"/>
    <property type="project" value="UniProtKB-ARBA"/>
</dbReference>
<dbReference type="Gene3D" id="3.30.559.30">
    <property type="entry name" value="Nonribosomal peptide synthetase, condensation domain"/>
    <property type="match status" value="3"/>
</dbReference>
<dbReference type="InterPro" id="IPR023213">
    <property type="entry name" value="CAT-like_dom_sf"/>
</dbReference>
<dbReference type="InterPro" id="IPR036736">
    <property type="entry name" value="ACP-like_sf"/>
</dbReference>
<keyword evidence="5" id="KW-0677">Repeat</keyword>
<dbReference type="PROSITE" id="PS00455">
    <property type="entry name" value="AMP_BINDING"/>
    <property type="match status" value="2"/>
</dbReference>
<gene>
    <name evidence="8" type="ORF">DMH04_30385</name>
</gene>
<dbReference type="InterPro" id="IPR001242">
    <property type="entry name" value="Condensation_dom"/>
</dbReference>
<dbReference type="GO" id="GO:0044550">
    <property type="term" value="P:secondary metabolite biosynthetic process"/>
    <property type="evidence" value="ECO:0007669"/>
    <property type="project" value="UniProtKB-ARBA"/>
</dbReference>
<comment type="caution">
    <text evidence="8">The sequence shown here is derived from an EMBL/GenBank/DDBJ whole genome shotgun (WGS) entry which is preliminary data.</text>
</comment>
<dbReference type="FunFam" id="3.40.50.980:FF:000001">
    <property type="entry name" value="Non-ribosomal peptide synthetase"/>
    <property type="match status" value="2"/>
</dbReference>